<sequence>MMNINPFNSMRLLALALLVTVSAHIQGVQASVDPSLVKVKAWVGDTLPNDKPGNQQTERTMERFAVNQQIILYIDVSTPRWFAAGTRIAPVEVPGVIAKQRNQLATNYTQREQGETWSHQRWETTLYPQQSGLFTISPLAVAVKVSLAGGGSASGTIYTPSITFEARLPSGLLSDDTPWFSATSVDVQQEWALTGVDGVGDTLHVGDAITRTITINASDTLSVLIPDLLVNELSDDYQSYPQPNRLDDSHARGDYRSSRTEQSVYVIQQGGAITLPEYTFQWWNSEKNQVETVTLASKTFHAKHTFVSFTKAYASSILLIVSLILLLIVVIYMLRRYYQNHPAPLWLDFARLLKRREWGKARAMIYRQLRIERSQLELNKLDSSEDWSSTMEAFQHGKQEKALFKRIWRAVRLRRQPLLSLPKALPALDDSAINLNQPNKTKNKGNNPNHHKG</sequence>
<gene>
    <name evidence="4" type="ORF">VII00023_16160</name>
</gene>
<proteinExistence type="predicted"/>
<comment type="caution">
    <text evidence="4">The sequence shown here is derived from an EMBL/GenBank/DDBJ whole genome shotgun (WGS) entry which is preliminary data.</text>
</comment>
<keyword evidence="5" id="KW-1185">Reference proteome</keyword>
<organism evidence="4 5">
    <name type="scientific">Vibrio ichthyoenteri ATCC 700023</name>
    <dbReference type="NCBI Taxonomy" id="870968"/>
    <lineage>
        <taxon>Bacteria</taxon>
        <taxon>Pseudomonadati</taxon>
        <taxon>Pseudomonadota</taxon>
        <taxon>Gammaproteobacteria</taxon>
        <taxon>Vibrionales</taxon>
        <taxon>Vibrionaceae</taxon>
        <taxon>Vibrio</taxon>
    </lineage>
</organism>
<keyword evidence="3" id="KW-0732">Signal</keyword>
<reference evidence="4 5" key="1">
    <citation type="journal article" date="2012" name="Int. J. Syst. Evol. Microbiol.">
        <title>Vibrio caribbeanicus sp. nov., isolated from the marine sponge Scleritoderma cyanea.</title>
        <authorList>
            <person name="Hoffmann M."/>
            <person name="Monday S.R."/>
            <person name="Allard M.W."/>
            <person name="Strain E.A."/>
            <person name="Whittaker P."/>
            <person name="Naum M."/>
            <person name="McCarthy P.J."/>
            <person name="Lopez J.V."/>
            <person name="Fischer M."/>
            <person name="Brown E.W."/>
        </authorList>
    </citation>
    <scope>NUCLEOTIDE SEQUENCE [LARGE SCALE GENOMIC DNA]</scope>
    <source>
        <strain evidence="4 5">ATCC 700023</strain>
    </source>
</reference>
<feature type="signal peptide" evidence="3">
    <location>
        <begin position="1"/>
        <end position="30"/>
    </location>
</feature>
<feature type="chain" id="PRO_5003393600" description="BatD" evidence="3">
    <location>
        <begin position="31"/>
        <end position="453"/>
    </location>
</feature>
<evidence type="ECO:0008006" key="6">
    <source>
        <dbReference type="Google" id="ProtNLM"/>
    </source>
</evidence>
<dbReference type="EMBL" id="AFWF01000086">
    <property type="protein sequence ID" value="EGU43382.1"/>
    <property type="molecule type" value="Genomic_DNA"/>
</dbReference>
<protein>
    <recommendedName>
        <fullName evidence="6">BatD</fullName>
    </recommendedName>
</protein>
<dbReference type="RefSeq" id="WP_006711535.1">
    <property type="nucleotide sequence ID" value="NZ_AFWF01000086.1"/>
</dbReference>
<name>F9S0B2_9VIBR</name>
<accession>F9S0B2</accession>
<dbReference type="Proteomes" id="UP000004605">
    <property type="component" value="Unassembled WGS sequence"/>
</dbReference>
<keyword evidence="2" id="KW-1133">Transmembrane helix</keyword>
<evidence type="ECO:0000313" key="5">
    <source>
        <dbReference type="Proteomes" id="UP000004605"/>
    </source>
</evidence>
<feature type="transmembrane region" description="Helical" evidence="2">
    <location>
        <begin position="312"/>
        <end position="334"/>
    </location>
</feature>
<evidence type="ECO:0000256" key="1">
    <source>
        <dbReference type="SAM" id="MobiDB-lite"/>
    </source>
</evidence>
<evidence type="ECO:0000313" key="4">
    <source>
        <dbReference type="EMBL" id="EGU43382.1"/>
    </source>
</evidence>
<dbReference type="PANTHER" id="PTHR40940:SF1">
    <property type="entry name" value="PROTEIN BATD"/>
    <property type="match status" value="1"/>
</dbReference>
<keyword evidence="2" id="KW-0812">Transmembrane</keyword>
<dbReference type="PANTHER" id="PTHR40940">
    <property type="entry name" value="PROTEIN BATD-RELATED"/>
    <property type="match status" value="1"/>
</dbReference>
<keyword evidence="2" id="KW-0472">Membrane</keyword>
<dbReference type="AlphaFoldDB" id="F9S0B2"/>
<evidence type="ECO:0000256" key="2">
    <source>
        <dbReference type="SAM" id="Phobius"/>
    </source>
</evidence>
<dbReference type="InterPro" id="IPR025738">
    <property type="entry name" value="BatD"/>
</dbReference>
<evidence type="ECO:0000256" key="3">
    <source>
        <dbReference type="SAM" id="SignalP"/>
    </source>
</evidence>
<feature type="region of interest" description="Disordered" evidence="1">
    <location>
        <begin position="432"/>
        <end position="453"/>
    </location>
</feature>
<feature type="compositionally biased region" description="Low complexity" evidence="1">
    <location>
        <begin position="436"/>
        <end position="453"/>
    </location>
</feature>